<reference evidence="3" key="1">
    <citation type="journal article" date="2012" name="Mol. Plant Microbe Interact.">
        <title>A highly conserved effector in Fusarium oxysporum is required for full virulence on Arabidopsis.</title>
        <authorList>
            <person name="Thatcher L.F."/>
            <person name="Gardiner D.M."/>
            <person name="Kazan K."/>
            <person name="Manners J."/>
        </authorList>
    </citation>
    <scope>NUCLEOTIDE SEQUENCE [LARGE SCALE GENOMIC DNA]</scope>
    <source>
        <strain evidence="3">Fo5176</strain>
    </source>
</reference>
<sequence length="118" mass="13586">MMRLHSAHDCLSTSTLRSVRSIGNIKVLRDVIESIWKQQDLRSIRKAGQRVDWLQFVECDVPRYWYAKWHVQSRVVAESVELYVSVSSATASRSASQKALRTMIVEASRHYITGPMMC</sequence>
<dbReference type="EnsemblFungi" id="FOXG_14487T0">
    <property type="protein sequence ID" value="FOXG_14487P0"/>
    <property type="gene ID" value="FOXG_14487"/>
</dbReference>
<organism evidence="2 3">
    <name type="scientific">Fusarium oxysporum (strain Fo5176)</name>
    <name type="common">Fusarium vascular wilt</name>
    <dbReference type="NCBI Taxonomy" id="660025"/>
    <lineage>
        <taxon>Eukaryota</taxon>
        <taxon>Fungi</taxon>
        <taxon>Dikarya</taxon>
        <taxon>Ascomycota</taxon>
        <taxon>Pezizomycotina</taxon>
        <taxon>Sordariomycetes</taxon>
        <taxon>Hypocreomycetidae</taxon>
        <taxon>Hypocreales</taxon>
        <taxon>Nectriaceae</taxon>
        <taxon>Fusarium</taxon>
        <taxon>Fusarium oxysporum species complex</taxon>
    </lineage>
</organism>
<name>A0A0D2YDV3_FUSOF</name>
<dbReference type="AlphaFoldDB" id="A0A0D2YDV3"/>
<dbReference type="Pfam" id="PF11951">
    <property type="entry name" value="Fungal_trans_2"/>
    <property type="match status" value="1"/>
</dbReference>
<dbReference type="InterPro" id="IPR021858">
    <property type="entry name" value="Fun_TF"/>
</dbReference>
<dbReference type="STRING" id="426428.A0A0D2YDV3"/>
<keyword evidence="1" id="KW-0539">Nucleus</keyword>
<evidence type="ECO:0000313" key="3">
    <source>
        <dbReference type="Proteomes" id="UP000002489"/>
    </source>
</evidence>
<evidence type="ECO:0000256" key="1">
    <source>
        <dbReference type="ARBA" id="ARBA00023242"/>
    </source>
</evidence>
<dbReference type="Proteomes" id="UP000002489">
    <property type="component" value="Unassembled WGS sequence"/>
</dbReference>
<reference evidence="2" key="2">
    <citation type="submission" date="2025-08" db="UniProtKB">
        <authorList>
            <consortium name="EnsemblFungi"/>
        </authorList>
    </citation>
    <scope>IDENTIFICATION</scope>
    <source>
        <strain evidence="2">4287 / CBS 123668 / FGSC 9935 / NRRL 34936</strain>
    </source>
</reference>
<evidence type="ECO:0000313" key="2">
    <source>
        <dbReference type="EnsemblFungi" id="FOXG_14487P0"/>
    </source>
</evidence>
<accession>A0A0D2YDV3</accession>
<protein>
    <submittedName>
        <fullName evidence="2">Uncharacterized protein</fullName>
    </submittedName>
</protein>
<proteinExistence type="predicted"/>